<accession>A0A6M0K4T9</accession>
<evidence type="ECO:0000259" key="1">
    <source>
        <dbReference type="Pfam" id="PF14229"/>
    </source>
</evidence>
<reference evidence="2 3" key="1">
    <citation type="submission" date="2020-02" db="EMBL/GenBank/DDBJ databases">
        <title>Genome sequences of Thiorhodococcus mannitoliphagus and Thiorhodococcus minor, purple sulfur photosynthetic bacteria in the gammaproteobacterial family, Chromatiaceae.</title>
        <authorList>
            <person name="Aviles F.A."/>
            <person name="Meyer T.E."/>
            <person name="Kyndt J.A."/>
        </authorList>
    </citation>
    <scope>NUCLEOTIDE SEQUENCE [LARGE SCALE GENOMIC DNA]</scope>
    <source>
        <strain evidence="2 3">DSM 11518</strain>
    </source>
</reference>
<dbReference type="AlphaFoldDB" id="A0A6M0K4T9"/>
<feature type="domain" description="DUF4332" evidence="1">
    <location>
        <begin position="14"/>
        <end position="129"/>
    </location>
</feature>
<dbReference type="RefSeq" id="WP_164454884.1">
    <property type="nucleotide sequence ID" value="NZ_JAAIJQ010000082.1"/>
</dbReference>
<name>A0A6M0K4T9_9GAMM</name>
<dbReference type="Pfam" id="PF14229">
    <property type="entry name" value="DUF4332"/>
    <property type="match status" value="1"/>
</dbReference>
<dbReference type="Gene3D" id="1.10.150.20">
    <property type="entry name" value="5' to 3' exonuclease, C-terminal subdomain"/>
    <property type="match status" value="1"/>
</dbReference>
<evidence type="ECO:0000313" key="3">
    <source>
        <dbReference type="Proteomes" id="UP000483379"/>
    </source>
</evidence>
<proteinExistence type="predicted"/>
<dbReference type="EMBL" id="JAAIJQ010000082">
    <property type="protein sequence ID" value="NEV64291.1"/>
    <property type="molecule type" value="Genomic_DNA"/>
</dbReference>
<protein>
    <submittedName>
        <fullName evidence="2">DUF4332 domain-containing protein</fullName>
    </submittedName>
</protein>
<dbReference type="Proteomes" id="UP000483379">
    <property type="component" value="Unassembled WGS sequence"/>
</dbReference>
<gene>
    <name evidence="2" type="ORF">G3446_20790</name>
</gene>
<evidence type="ECO:0000313" key="2">
    <source>
        <dbReference type="EMBL" id="NEV64291.1"/>
    </source>
</evidence>
<organism evidence="2 3">
    <name type="scientific">Thiorhodococcus minor</name>
    <dbReference type="NCBI Taxonomy" id="57489"/>
    <lineage>
        <taxon>Bacteria</taxon>
        <taxon>Pseudomonadati</taxon>
        <taxon>Pseudomonadota</taxon>
        <taxon>Gammaproteobacteria</taxon>
        <taxon>Chromatiales</taxon>
        <taxon>Chromatiaceae</taxon>
        <taxon>Thiorhodococcus</taxon>
    </lineage>
</organism>
<dbReference type="InterPro" id="IPR025567">
    <property type="entry name" value="DUF4332"/>
</dbReference>
<sequence>MTTPVIDLKGATETIVAALHAKDIKNNDQLVEGAAAPNQRKALASACGCTARDILELANRADLARIKGVSGVYSDLLERAGVDTVKELATRRPDNLQAKMAETNASLKLAARAPTQAQVEDWVAQAKELPKLLTY</sequence>
<comment type="caution">
    <text evidence="2">The sequence shown here is derived from an EMBL/GenBank/DDBJ whole genome shotgun (WGS) entry which is preliminary data.</text>
</comment>
<keyword evidence="3" id="KW-1185">Reference proteome</keyword>